<keyword evidence="2" id="KW-1185">Reference proteome</keyword>
<accession>A0AAD5VHL4</accession>
<gene>
    <name evidence="1" type="ORF">NP233_g11149</name>
</gene>
<evidence type="ECO:0000313" key="1">
    <source>
        <dbReference type="EMBL" id="KAJ3559896.1"/>
    </source>
</evidence>
<sequence>MLTHIKTTLIVTCFSQNVLSIEIDFGQSSESRSQKLVPWKFFGKNKLIIESFIIWWIERKSATKLTVRCIKDFPHHLVNGAHCLYLDASTFDKDSVAARASPRTAFLSLYDCQQVLHLYESRKILFNSLTSLFINVSNAKELDKVNCSWNTPLIPSARLGWISAILIVSSLSLLYNSLPILTDLPPHRSQILSDKAAHFGSLPPPTLPPDRV</sequence>
<comment type="caution">
    <text evidence="1">The sequence shown here is derived from an EMBL/GenBank/DDBJ whole genome shotgun (WGS) entry which is preliminary data.</text>
</comment>
<proteinExistence type="predicted"/>
<dbReference type="Proteomes" id="UP001213000">
    <property type="component" value="Unassembled WGS sequence"/>
</dbReference>
<dbReference type="AlphaFoldDB" id="A0AAD5VHL4"/>
<evidence type="ECO:0000313" key="2">
    <source>
        <dbReference type="Proteomes" id="UP001213000"/>
    </source>
</evidence>
<organism evidence="1 2">
    <name type="scientific">Leucocoprinus birnbaumii</name>
    <dbReference type="NCBI Taxonomy" id="56174"/>
    <lineage>
        <taxon>Eukaryota</taxon>
        <taxon>Fungi</taxon>
        <taxon>Dikarya</taxon>
        <taxon>Basidiomycota</taxon>
        <taxon>Agaricomycotina</taxon>
        <taxon>Agaricomycetes</taxon>
        <taxon>Agaricomycetidae</taxon>
        <taxon>Agaricales</taxon>
        <taxon>Agaricineae</taxon>
        <taxon>Agaricaceae</taxon>
        <taxon>Leucocoprinus</taxon>
    </lineage>
</organism>
<reference evidence="1" key="1">
    <citation type="submission" date="2022-07" db="EMBL/GenBank/DDBJ databases">
        <title>Genome Sequence of Leucocoprinus birnbaumii.</title>
        <authorList>
            <person name="Buettner E."/>
        </authorList>
    </citation>
    <scope>NUCLEOTIDE SEQUENCE</scope>
    <source>
        <strain evidence="1">VT141</strain>
    </source>
</reference>
<dbReference type="EMBL" id="JANIEX010001267">
    <property type="protein sequence ID" value="KAJ3559896.1"/>
    <property type="molecule type" value="Genomic_DNA"/>
</dbReference>
<name>A0AAD5VHL4_9AGAR</name>
<protein>
    <submittedName>
        <fullName evidence="1">Uncharacterized protein</fullName>
    </submittedName>
</protein>